<dbReference type="EMBL" id="VYKJ01000001">
    <property type="protein sequence ID" value="KAA9003077.1"/>
    <property type="molecule type" value="Genomic_DNA"/>
</dbReference>
<name>A0A5J5G7L9_9GAMM</name>
<keyword evidence="3" id="KW-1185">Reference proteome</keyword>
<reference evidence="1 3" key="1">
    <citation type="submission" date="2019-09" db="EMBL/GenBank/DDBJ databases">
        <authorList>
            <person name="Li Y."/>
        </authorList>
    </citation>
    <scope>NUCLEOTIDE SEQUENCE [LARGE SCALE GENOMIC DNA]</scope>
    <source>
        <strain evidence="1 3">L3-3HA</strain>
    </source>
</reference>
<evidence type="ECO:0000313" key="3">
    <source>
        <dbReference type="Proteomes" id="UP000335415"/>
    </source>
</evidence>
<accession>A0A5J5G7L9</accession>
<evidence type="ECO:0000313" key="1">
    <source>
        <dbReference type="EMBL" id="KAA9002635.1"/>
    </source>
</evidence>
<dbReference type="Proteomes" id="UP000335415">
    <property type="component" value="Unassembled WGS sequence"/>
</dbReference>
<dbReference type="AlphaFoldDB" id="A0A5J5G7L9"/>
<dbReference type="RefSeq" id="WP_150433606.1">
    <property type="nucleotide sequence ID" value="NZ_VYKJ01000001.1"/>
</dbReference>
<organism evidence="1 3">
    <name type="scientific">Affinibrenneria salicis</name>
    <dbReference type="NCBI Taxonomy" id="2590031"/>
    <lineage>
        <taxon>Bacteria</taxon>
        <taxon>Pseudomonadati</taxon>
        <taxon>Pseudomonadota</taxon>
        <taxon>Gammaproteobacteria</taxon>
        <taxon>Enterobacterales</taxon>
        <taxon>Pectobacteriaceae</taxon>
        <taxon>Affinibrenneria</taxon>
    </lineage>
</organism>
<gene>
    <name evidence="1" type="ORF">FJU30_01155</name>
    <name evidence="2" type="ORF">FJU30_03610</name>
</gene>
<protein>
    <submittedName>
        <fullName evidence="1">Uncharacterized protein</fullName>
    </submittedName>
</protein>
<comment type="caution">
    <text evidence="1">The sequence shown here is derived from an EMBL/GenBank/DDBJ whole genome shotgun (WGS) entry which is preliminary data.</text>
</comment>
<evidence type="ECO:0000313" key="2">
    <source>
        <dbReference type="EMBL" id="KAA9003077.1"/>
    </source>
</evidence>
<sequence length="137" mass="14900">MTINGGSRKENITGDVTTEINSNWHQNIVTSEAKIYSPNKITIKSDTTVFIDSPEFVHNDVKKTNLAQDVLDFASKFVSFSTVSVAVKGGNYAVTAIDVAHKGETFGRSIVNAQRVEAARVESGSVRTALFALYMVI</sequence>
<dbReference type="EMBL" id="VYKJ01000001">
    <property type="protein sequence ID" value="KAA9002635.1"/>
    <property type="molecule type" value="Genomic_DNA"/>
</dbReference>
<proteinExistence type="predicted"/>